<keyword evidence="4" id="KW-0862">Zinc</keyword>
<dbReference type="GO" id="GO:0008270">
    <property type="term" value="F:zinc ion binding"/>
    <property type="evidence" value="ECO:0007669"/>
    <property type="project" value="UniProtKB-KW"/>
</dbReference>
<dbReference type="GO" id="GO:0009788">
    <property type="term" value="P:negative regulation of abscisic acid-activated signaling pathway"/>
    <property type="evidence" value="ECO:0007669"/>
    <property type="project" value="InterPro"/>
</dbReference>
<dbReference type="InterPro" id="IPR044246">
    <property type="entry name" value="ZFP3-like"/>
</dbReference>
<dbReference type="PROSITE" id="PS00028">
    <property type="entry name" value="ZINC_FINGER_C2H2_1"/>
    <property type="match status" value="1"/>
</dbReference>
<proteinExistence type="predicted"/>
<dbReference type="PROSITE" id="PS50157">
    <property type="entry name" value="ZINC_FINGER_C2H2_2"/>
    <property type="match status" value="1"/>
</dbReference>
<keyword evidence="3 6" id="KW-0863">Zinc-finger</keyword>
<evidence type="ECO:0000313" key="10">
    <source>
        <dbReference type="Proteomes" id="UP000011116"/>
    </source>
</evidence>
<feature type="domain" description="C2H2-type" evidence="8">
    <location>
        <begin position="70"/>
        <end position="97"/>
    </location>
</feature>
<dbReference type="InterPro" id="IPR013087">
    <property type="entry name" value="Znf_C2H2_type"/>
</dbReference>
<evidence type="ECO:0000256" key="3">
    <source>
        <dbReference type="ARBA" id="ARBA00022771"/>
    </source>
</evidence>
<dbReference type="PANTHER" id="PTHR47287">
    <property type="entry name" value="C2H2 AND C2HC ZINC FINGERS SUPERFAMILY PROTEIN"/>
    <property type="match status" value="1"/>
</dbReference>
<evidence type="ECO:0000256" key="2">
    <source>
        <dbReference type="ARBA" id="ARBA00022723"/>
    </source>
</evidence>
<dbReference type="EnsemblPlants" id="HORVU.MOREX.r3.5HG0502890.1">
    <property type="protein sequence ID" value="HORVU.MOREX.r3.5HG0502890.1.CDS1"/>
    <property type="gene ID" value="HORVU.MOREX.r3.5HG0502890"/>
</dbReference>
<keyword evidence="2" id="KW-0479">Metal-binding</keyword>
<evidence type="ECO:0000256" key="6">
    <source>
        <dbReference type="PROSITE-ProRule" id="PRU00042"/>
    </source>
</evidence>
<organism evidence="9 10">
    <name type="scientific">Hordeum vulgare subsp. vulgare</name>
    <name type="common">Domesticated barley</name>
    <dbReference type="NCBI Taxonomy" id="112509"/>
    <lineage>
        <taxon>Eukaryota</taxon>
        <taxon>Viridiplantae</taxon>
        <taxon>Streptophyta</taxon>
        <taxon>Embryophyta</taxon>
        <taxon>Tracheophyta</taxon>
        <taxon>Spermatophyta</taxon>
        <taxon>Magnoliopsida</taxon>
        <taxon>Liliopsida</taxon>
        <taxon>Poales</taxon>
        <taxon>Poaceae</taxon>
        <taxon>BOP clade</taxon>
        <taxon>Pooideae</taxon>
        <taxon>Triticodae</taxon>
        <taxon>Triticeae</taxon>
        <taxon>Hordeinae</taxon>
        <taxon>Hordeum</taxon>
    </lineage>
</organism>
<evidence type="ECO:0000313" key="9">
    <source>
        <dbReference type="EnsemblPlants" id="HORVU.MOREX.r3.5HG0502890.1.CDS1"/>
    </source>
</evidence>
<keyword evidence="10" id="KW-1185">Reference proteome</keyword>
<feature type="region of interest" description="Disordered" evidence="7">
    <location>
        <begin position="1"/>
        <end position="21"/>
    </location>
</feature>
<comment type="subcellular location">
    <subcellularLocation>
        <location evidence="1">Nucleus</location>
    </subcellularLocation>
</comment>
<dbReference type="GO" id="GO:0005634">
    <property type="term" value="C:nucleus"/>
    <property type="evidence" value="ECO:0007669"/>
    <property type="project" value="UniProtKB-SubCell"/>
</dbReference>
<evidence type="ECO:0000256" key="1">
    <source>
        <dbReference type="ARBA" id="ARBA00004123"/>
    </source>
</evidence>
<name>A0A8I6XRL3_HORVV</name>
<evidence type="ECO:0000259" key="8">
    <source>
        <dbReference type="PROSITE" id="PS50157"/>
    </source>
</evidence>
<evidence type="ECO:0000256" key="5">
    <source>
        <dbReference type="ARBA" id="ARBA00023242"/>
    </source>
</evidence>
<dbReference type="Proteomes" id="UP000011116">
    <property type="component" value="Chromosome 5H"/>
</dbReference>
<reference evidence="9" key="2">
    <citation type="submission" date="2020-10" db="EMBL/GenBank/DDBJ databases">
        <authorList>
            <person name="Scholz U."/>
            <person name="Mascher M."/>
            <person name="Fiebig A."/>
        </authorList>
    </citation>
    <scope>NUCLEOTIDE SEQUENCE [LARGE SCALE GENOMIC DNA]</scope>
    <source>
        <strain evidence="9">cv. Morex</strain>
    </source>
</reference>
<dbReference type="SUPFAM" id="SSF57667">
    <property type="entry name" value="beta-beta-alpha zinc fingers"/>
    <property type="match status" value="1"/>
</dbReference>
<reference evidence="9" key="3">
    <citation type="submission" date="2022-01" db="UniProtKB">
        <authorList>
            <consortium name="EnsemblPlants"/>
        </authorList>
    </citation>
    <scope>IDENTIFICATION</scope>
    <source>
        <strain evidence="9">subsp. vulgare</strain>
    </source>
</reference>
<dbReference type="PANTHER" id="PTHR47287:SF15">
    <property type="entry name" value="ZINC FINGER PROTEIN 3-LIKE"/>
    <property type="match status" value="1"/>
</dbReference>
<sequence length="239" mass="25235">MDVVQVDNDNEEVQPINEEPSAPALELNLLGTLGVAASAVAEAEKGKAMSSQGAGPSVAAAGGGEQRRMFNCKYCPRKFYTSQALGGHQNAHKRERFITKGVAAGRGTGHGAPLVPHHLRFPSVWPYYSAAGRSFLGTATPFYGMHMHHNRPGWGPVAQPSLAGLTHHAGADRPIYRAEAYGYGSSLRAPIPAFPDAAPAMTAIQWAGDSGSVNGGDHSVSEVKPEEEIASKIDLTLKL</sequence>
<dbReference type="InterPro" id="IPR036236">
    <property type="entry name" value="Znf_C2H2_sf"/>
</dbReference>
<keyword evidence="5" id="KW-0539">Nucleus</keyword>
<evidence type="ECO:0000256" key="4">
    <source>
        <dbReference type="ARBA" id="ARBA00022833"/>
    </source>
</evidence>
<accession>A0A8I6XRL3</accession>
<evidence type="ECO:0000256" key="7">
    <source>
        <dbReference type="SAM" id="MobiDB-lite"/>
    </source>
</evidence>
<protein>
    <recommendedName>
        <fullName evidence="8">C2H2-type domain-containing protein</fullName>
    </recommendedName>
</protein>
<dbReference type="AlphaFoldDB" id="A0A8I6XRL3"/>
<dbReference type="Gramene" id="HORVU.MOREX.r2.5HG0417750.1">
    <property type="protein sequence ID" value="HORVU.MOREX.r2.5HG0417750.1.CDS.1"/>
    <property type="gene ID" value="HORVU.MOREX.r2.5HG0417750"/>
</dbReference>
<reference evidence="10" key="1">
    <citation type="journal article" date="2012" name="Nature">
        <title>A physical, genetic and functional sequence assembly of the barley genome.</title>
        <authorList>
            <consortium name="The International Barley Genome Sequencing Consortium"/>
            <person name="Mayer K.F."/>
            <person name="Waugh R."/>
            <person name="Brown J.W."/>
            <person name="Schulman A."/>
            <person name="Langridge P."/>
            <person name="Platzer M."/>
            <person name="Fincher G.B."/>
            <person name="Muehlbauer G.J."/>
            <person name="Sato K."/>
            <person name="Close T.J."/>
            <person name="Wise R.P."/>
            <person name="Stein N."/>
        </authorList>
    </citation>
    <scope>NUCLEOTIDE SEQUENCE [LARGE SCALE GENOMIC DNA]</scope>
    <source>
        <strain evidence="10">cv. Morex</strain>
    </source>
</reference>
<dbReference type="Gene3D" id="3.30.160.60">
    <property type="entry name" value="Classic Zinc Finger"/>
    <property type="match status" value="1"/>
</dbReference>
<dbReference type="Gramene" id="HORVU.MOREX.r3.5HG0502890.1">
    <property type="protein sequence ID" value="HORVU.MOREX.r3.5HG0502890.1.CDS1"/>
    <property type="gene ID" value="HORVU.MOREX.r3.5HG0502890"/>
</dbReference>